<evidence type="ECO:0000313" key="9">
    <source>
        <dbReference type="Proteomes" id="UP000321570"/>
    </source>
</evidence>
<proteinExistence type="predicted"/>
<reference evidence="8 9" key="1">
    <citation type="submission" date="2019-07" db="EMBL/GenBank/DDBJ databases">
        <authorList>
            <person name="Jastrzebski P J."/>
            <person name="Paukszto L."/>
            <person name="Jastrzebski P J."/>
        </authorList>
    </citation>
    <scope>NUCLEOTIDE SEQUENCE [LARGE SCALE GENOMIC DNA]</scope>
    <source>
        <strain evidence="8 9">WMS-il1</strain>
    </source>
</reference>
<dbReference type="SUPFAM" id="SSF144206">
    <property type="entry name" value="NOB1 zinc finger-like"/>
    <property type="match status" value="1"/>
</dbReference>
<dbReference type="InterPro" id="IPR049899">
    <property type="entry name" value="Znf_C2HC_C3H"/>
</dbReference>
<sequence>MRHNEFIKTIRSAKAYQSAVSKGGNAPLPPPPPSAIDPDLVKCPYCNRRFNETAAERHIPFCKDKSERDRLKLQSNKTPKRPSHISADKSVDQRKTSQKINHSAQKISKSPMTTNPSSSKSSSIPNEPKDGSLPNTTRSRESAVTSIKKPKVPNTRSSSVQKLSPIHSASAHRDTKSRSRNVSARREPLAVQQTSQTRVSSKILHCHECGAKYPTTSARFCPECGVKKMAI</sequence>
<dbReference type="PROSITE" id="PS52027">
    <property type="entry name" value="ZF_C2HC_C3H"/>
    <property type="match status" value="1"/>
</dbReference>
<feature type="compositionally biased region" description="Basic and acidic residues" evidence="6">
    <location>
        <begin position="86"/>
        <end position="95"/>
    </location>
</feature>
<evidence type="ECO:0000259" key="7">
    <source>
        <dbReference type="PROSITE" id="PS52027"/>
    </source>
</evidence>
<dbReference type="AlphaFoldDB" id="A0A564ZB71"/>
<organism evidence="8 9">
    <name type="scientific">Hymenolepis diminuta</name>
    <name type="common">Rat tapeworm</name>
    <dbReference type="NCBI Taxonomy" id="6216"/>
    <lineage>
        <taxon>Eukaryota</taxon>
        <taxon>Metazoa</taxon>
        <taxon>Spiralia</taxon>
        <taxon>Lophotrochozoa</taxon>
        <taxon>Platyhelminthes</taxon>
        <taxon>Cestoda</taxon>
        <taxon>Eucestoda</taxon>
        <taxon>Cyclophyllidea</taxon>
        <taxon>Hymenolepididae</taxon>
        <taxon>Hymenolepis</taxon>
    </lineage>
</organism>
<dbReference type="Pfam" id="PF13913">
    <property type="entry name" value="zf-C2HC_2"/>
    <property type="match status" value="1"/>
</dbReference>
<keyword evidence="1" id="KW-0479">Metal-binding</keyword>
<evidence type="ECO:0000313" key="8">
    <source>
        <dbReference type="EMBL" id="VUZ56293.1"/>
    </source>
</evidence>
<dbReference type="GO" id="GO:0008270">
    <property type="term" value="F:zinc ion binding"/>
    <property type="evidence" value="ECO:0007669"/>
    <property type="project" value="UniProtKB-KW"/>
</dbReference>
<dbReference type="Proteomes" id="UP000321570">
    <property type="component" value="Unassembled WGS sequence"/>
</dbReference>
<feature type="domain" description="C2HC/C3H-type" evidence="7">
    <location>
        <begin position="39"/>
        <end position="68"/>
    </location>
</feature>
<evidence type="ECO:0000256" key="2">
    <source>
        <dbReference type="ARBA" id="ARBA00022737"/>
    </source>
</evidence>
<evidence type="ECO:0000256" key="1">
    <source>
        <dbReference type="ARBA" id="ARBA00022723"/>
    </source>
</evidence>
<feature type="compositionally biased region" description="Polar residues" evidence="6">
    <location>
        <begin position="133"/>
        <end position="145"/>
    </location>
</feature>
<keyword evidence="9" id="KW-1185">Reference proteome</keyword>
<protein>
    <recommendedName>
        <fullName evidence="7">C2HC/C3H-type domain-containing protein</fullName>
    </recommendedName>
</protein>
<evidence type="ECO:0000256" key="4">
    <source>
        <dbReference type="ARBA" id="ARBA00022833"/>
    </source>
</evidence>
<dbReference type="PANTHER" id="PTHR13555:SF5">
    <property type="entry name" value="ZINC-FINGER OF A C2HC-TYPE"/>
    <property type="match status" value="1"/>
</dbReference>
<evidence type="ECO:0000256" key="5">
    <source>
        <dbReference type="PROSITE-ProRule" id="PRU01371"/>
    </source>
</evidence>
<keyword evidence="3 5" id="KW-0863">Zinc-finger</keyword>
<keyword evidence="2" id="KW-0677">Repeat</keyword>
<gene>
    <name evidence="8" type="ORF">WMSIL1_LOCUS13930</name>
</gene>
<name>A0A564ZB71_HYMDI</name>
<accession>A0A564ZB71</accession>
<dbReference type="PANTHER" id="PTHR13555">
    <property type="entry name" value="C2H2 ZINC FINGER CGI-62-RELATED"/>
    <property type="match status" value="1"/>
</dbReference>
<dbReference type="InterPro" id="IPR036283">
    <property type="entry name" value="NOB1_Zf-like_sf"/>
</dbReference>
<feature type="region of interest" description="Disordered" evidence="6">
    <location>
        <begin position="16"/>
        <end position="38"/>
    </location>
</feature>
<feature type="compositionally biased region" description="Polar residues" evidence="6">
    <location>
        <begin position="98"/>
        <end position="107"/>
    </location>
</feature>
<evidence type="ECO:0000256" key="6">
    <source>
        <dbReference type="SAM" id="MobiDB-lite"/>
    </source>
</evidence>
<dbReference type="InterPro" id="IPR026319">
    <property type="entry name" value="ZC2HC1A/B-like"/>
</dbReference>
<dbReference type="EMBL" id="CABIJS010000701">
    <property type="protein sequence ID" value="VUZ56293.1"/>
    <property type="molecule type" value="Genomic_DNA"/>
</dbReference>
<evidence type="ECO:0000256" key="3">
    <source>
        <dbReference type="ARBA" id="ARBA00022771"/>
    </source>
</evidence>
<feature type="compositionally biased region" description="Basic and acidic residues" evidence="6">
    <location>
        <begin position="54"/>
        <end position="72"/>
    </location>
</feature>
<keyword evidence="4" id="KW-0862">Zinc</keyword>
<feature type="compositionally biased region" description="Low complexity" evidence="6">
    <location>
        <begin position="108"/>
        <end position="123"/>
    </location>
</feature>
<feature type="region of interest" description="Disordered" evidence="6">
    <location>
        <begin position="54"/>
        <end position="196"/>
    </location>
</feature>